<dbReference type="PANTHER" id="PTHR39490:SF8">
    <property type="entry name" value="ZINC FINGER FYVE DOMAIN-CONTAINING PROTEIN 21"/>
    <property type="match status" value="1"/>
</dbReference>
<dbReference type="Pfam" id="PF13639">
    <property type="entry name" value="zf-RING_2"/>
    <property type="match status" value="1"/>
</dbReference>
<evidence type="ECO:0000259" key="7">
    <source>
        <dbReference type="PROSITE" id="PS50178"/>
    </source>
</evidence>
<dbReference type="InterPro" id="IPR001841">
    <property type="entry name" value="Znf_RING"/>
</dbReference>
<gene>
    <name evidence="8" type="ORF">RNJ44_03949</name>
</gene>
<keyword evidence="9" id="KW-1185">Reference proteome</keyword>
<name>A0ABR4NYE8_9SACH</name>
<evidence type="ECO:0000313" key="8">
    <source>
        <dbReference type="EMBL" id="KAL3233909.1"/>
    </source>
</evidence>
<dbReference type="InterPro" id="IPR013083">
    <property type="entry name" value="Znf_RING/FYVE/PHD"/>
</dbReference>
<feature type="compositionally biased region" description="Low complexity" evidence="5">
    <location>
        <begin position="108"/>
        <end position="126"/>
    </location>
</feature>
<dbReference type="InterPro" id="IPR017455">
    <property type="entry name" value="Znf_FYVE-rel"/>
</dbReference>
<evidence type="ECO:0000313" key="9">
    <source>
        <dbReference type="Proteomes" id="UP001623330"/>
    </source>
</evidence>
<evidence type="ECO:0000259" key="6">
    <source>
        <dbReference type="PROSITE" id="PS50089"/>
    </source>
</evidence>
<dbReference type="Gene3D" id="3.30.40.10">
    <property type="entry name" value="Zinc/RING finger domain, C3HC4 (zinc finger)"/>
    <property type="match status" value="2"/>
</dbReference>
<evidence type="ECO:0000256" key="3">
    <source>
        <dbReference type="ARBA" id="ARBA00022833"/>
    </source>
</evidence>
<protein>
    <submittedName>
        <fullName evidence="8">E3 ubiquitin-protein ligase PIB1</fullName>
    </submittedName>
</protein>
<dbReference type="SUPFAM" id="SSF57903">
    <property type="entry name" value="FYVE/PHD zinc finger"/>
    <property type="match status" value="1"/>
</dbReference>
<evidence type="ECO:0000256" key="1">
    <source>
        <dbReference type="ARBA" id="ARBA00022723"/>
    </source>
</evidence>
<keyword evidence="2 4" id="KW-0863">Zinc-finger</keyword>
<dbReference type="PANTHER" id="PTHR39490">
    <property type="entry name" value="ARRESTIN DOMAIN-CONTAINING PROTEIN D"/>
    <property type="match status" value="1"/>
</dbReference>
<reference evidence="8 9" key="1">
    <citation type="submission" date="2024-05" db="EMBL/GenBank/DDBJ databases">
        <title>Long read based assembly of the Candida bracarensis genome reveals expanded adhesin content.</title>
        <authorList>
            <person name="Marcet-Houben M."/>
            <person name="Ksiezopolska E."/>
            <person name="Gabaldon T."/>
        </authorList>
    </citation>
    <scope>NUCLEOTIDE SEQUENCE [LARGE SCALE GENOMIC DNA]</scope>
    <source>
        <strain evidence="8 9">CBM6</strain>
    </source>
</reference>
<feature type="region of interest" description="Disordered" evidence="5">
    <location>
        <begin position="106"/>
        <end position="146"/>
    </location>
</feature>
<dbReference type="Pfam" id="PF01363">
    <property type="entry name" value="FYVE"/>
    <property type="match status" value="1"/>
</dbReference>
<organism evidence="8 9">
    <name type="scientific">Nakaseomyces bracarensis</name>
    <dbReference type="NCBI Taxonomy" id="273131"/>
    <lineage>
        <taxon>Eukaryota</taxon>
        <taxon>Fungi</taxon>
        <taxon>Dikarya</taxon>
        <taxon>Ascomycota</taxon>
        <taxon>Saccharomycotina</taxon>
        <taxon>Saccharomycetes</taxon>
        <taxon>Saccharomycetales</taxon>
        <taxon>Saccharomycetaceae</taxon>
        <taxon>Nakaseomyces</taxon>
    </lineage>
</organism>
<dbReference type="Proteomes" id="UP001623330">
    <property type="component" value="Unassembled WGS sequence"/>
</dbReference>
<dbReference type="SMART" id="SM00184">
    <property type="entry name" value="RING"/>
    <property type="match status" value="2"/>
</dbReference>
<dbReference type="InterPro" id="IPR011011">
    <property type="entry name" value="Znf_FYVE_PHD"/>
</dbReference>
<proteinExistence type="predicted"/>
<feature type="compositionally biased region" description="Basic and acidic residues" evidence="5">
    <location>
        <begin position="179"/>
        <end position="189"/>
    </location>
</feature>
<dbReference type="SMART" id="SM00064">
    <property type="entry name" value="FYVE"/>
    <property type="match status" value="1"/>
</dbReference>
<accession>A0ABR4NYE8</accession>
<evidence type="ECO:0000256" key="2">
    <source>
        <dbReference type="ARBA" id="ARBA00022771"/>
    </source>
</evidence>
<keyword evidence="1" id="KW-0479">Metal-binding</keyword>
<dbReference type="SUPFAM" id="SSF57850">
    <property type="entry name" value="RING/U-box"/>
    <property type="match status" value="1"/>
</dbReference>
<feature type="region of interest" description="Disordered" evidence="5">
    <location>
        <begin position="179"/>
        <end position="203"/>
    </location>
</feature>
<evidence type="ECO:0000256" key="4">
    <source>
        <dbReference type="PROSITE-ProRule" id="PRU00175"/>
    </source>
</evidence>
<dbReference type="InterPro" id="IPR000306">
    <property type="entry name" value="Znf_FYVE"/>
</dbReference>
<evidence type="ECO:0000256" key="5">
    <source>
        <dbReference type="SAM" id="MobiDB-lite"/>
    </source>
</evidence>
<keyword evidence="3" id="KW-0862">Zinc</keyword>
<sequence>MSRRDSFINQEAVWKPDEDSQICDRCQEKFTFLSRRHHCRCCGNIFCQKCSANFALYDTRQVKIVKNPEYYWEYPPYRTCDACFQILRSQDLISSKYHYEEIQCQEENNTSNNTSTNTSNDNSNNSPEEAEERRAIEQEQDESESEHCPICNFDLRTFSTEPEREAHVIECINIAEETQQHHTTDRSHDENEEVPEETEHHSLRCPTLQNRMLVYKVPTTSDKEQEFQECPICFEEMLPGEKVGRLECLCMYHYDCIRSWFKKKRKSTGTTEHRNFCPIHDAITI</sequence>
<dbReference type="EMBL" id="JBEVYD010000004">
    <property type="protein sequence ID" value="KAL3233909.1"/>
    <property type="molecule type" value="Genomic_DNA"/>
</dbReference>
<comment type="caution">
    <text evidence="8">The sequence shown here is derived from an EMBL/GenBank/DDBJ whole genome shotgun (WGS) entry which is preliminary data.</text>
</comment>
<feature type="domain" description="FYVE-type" evidence="7">
    <location>
        <begin position="17"/>
        <end position="88"/>
    </location>
</feature>
<dbReference type="PROSITE" id="PS50178">
    <property type="entry name" value="ZF_FYVE"/>
    <property type="match status" value="1"/>
</dbReference>
<dbReference type="PROSITE" id="PS50089">
    <property type="entry name" value="ZF_RING_2"/>
    <property type="match status" value="1"/>
</dbReference>
<dbReference type="InterPro" id="IPR052113">
    <property type="entry name" value="FYVE-type_Zinc_Finger"/>
</dbReference>
<feature type="domain" description="RING-type" evidence="6">
    <location>
        <begin position="230"/>
        <end position="281"/>
    </location>
</feature>